<sequence>MEANYDGIFVGETLRTRIACYYICQERMGIDLDRFEGTVKDGLLCSICRDVLEDPLQAPCEHAFCSTCIRGWLVHERFCPEDRQPLSDSDLRPIFRYMRNDLQCLLIHCINHDNGCDTVQTLEQISYHENECSLGQIQCPNHSKGCSLVLARHHLNSHLSTCEFRSSLCGGGCGYSVLDSERESHSCISELRTELDILRSDMVCKVEEIRQDFKTRLDSQRADMVEQKSVFQLQLDQFKSVTSQLQHKIRVLHALETKRRRDLERLEIEKKDIISTLLSALTDNKDDLGA</sequence>
<gene>
    <name evidence="7" type="ORF">BSL78_03215</name>
</gene>
<reference evidence="7 8" key="1">
    <citation type="journal article" date="2017" name="PLoS Biol.">
        <title>The sea cucumber genome provides insights into morphological evolution and visceral regeneration.</title>
        <authorList>
            <person name="Zhang X."/>
            <person name="Sun L."/>
            <person name="Yuan J."/>
            <person name="Sun Y."/>
            <person name="Gao Y."/>
            <person name="Zhang L."/>
            <person name="Li S."/>
            <person name="Dai H."/>
            <person name="Hamel J.F."/>
            <person name="Liu C."/>
            <person name="Yu Y."/>
            <person name="Liu S."/>
            <person name="Lin W."/>
            <person name="Guo K."/>
            <person name="Jin S."/>
            <person name="Xu P."/>
            <person name="Storey K.B."/>
            <person name="Huan P."/>
            <person name="Zhang T."/>
            <person name="Zhou Y."/>
            <person name="Zhang J."/>
            <person name="Lin C."/>
            <person name="Li X."/>
            <person name="Xing L."/>
            <person name="Huo D."/>
            <person name="Sun M."/>
            <person name="Wang L."/>
            <person name="Mercier A."/>
            <person name="Li F."/>
            <person name="Yang H."/>
            <person name="Xiang J."/>
        </authorList>
    </citation>
    <scope>NUCLEOTIDE SEQUENCE [LARGE SCALE GENOMIC DNA]</scope>
    <source>
        <strain evidence="7">Shaxun</strain>
        <tissue evidence="7">Muscle</tissue>
    </source>
</reference>
<evidence type="ECO:0000259" key="6">
    <source>
        <dbReference type="PROSITE" id="PS50145"/>
    </source>
</evidence>
<dbReference type="GO" id="GO:0043122">
    <property type="term" value="P:regulation of canonical NF-kappaB signal transduction"/>
    <property type="evidence" value="ECO:0007669"/>
    <property type="project" value="TreeGrafter"/>
</dbReference>
<keyword evidence="3 4" id="KW-0862">Zinc</keyword>
<name>A0A2G8LHW6_STIJA</name>
<dbReference type="Gene3D" id="3.30.40.10">
    <property type="entry name" value="Zinc/RING finger domain, C3HC4 (zinc finger)"/>
    <property type="match status" value="2"/>
</dbReference>
<keyword evidence="2 4" id="KW-0863">Zinc-finger</keyword>
<feature type="zinc finger region" description="TRAF-type" evidence="4">
    <location>
        <begin position="128"/>
        <end position="173"/>
    </location>
</feature>
<feature type="domain" description="RING-type" evidence="5">
    <location>
        <begin position="45"/>
        <end position="83"/>
    </location>
</feature>
<evidence type="ECO:0000259" key="5">
    <source>
        <dbReference type="PROSITE" id="PS50089"/>
    </source>
</evidence>
<dbReference type="InterPro" id="IPR018957">
    <property type="entry name" value="Znf_C3HC4_RING-type"/>
</dbReference>
<evidence type="ECO:0000256" key="3">
    <source>
        <dbReference type="ARBA" id="ARBA00022833"/>
    </source>
</evidence>
<dbReference type="EMBL" id="MRZV01000072">
    <property type="protein sequence ID" value="PIK59843.1"/>
    <property type="molecule type" value="Genomic_DNA"/>
</dbReference>
<evidence type="ECO:0000313" key="8">
    <source>
        <dbReference type="Proteomes" id="UP000230750"/>
    </source>
</evidence>
<evidence type="ECO:0008006" key="9">
    <source>
        <dbReference type="Google" id="ProtNLM"/>
    </source>
</evidence>
<dbReference type="SUPFAM" id="SSF49599">
    <property type="entry name" value="TRAF domain-like"/>
    <property type="match status" value="1"/>
</dbReference>
<organism evidence="7 8">
    <name type="scientific">Stichopus japonicus</name>
    <name type="common">Sea cucumber</name>
    <dbReference type="NCBI Taxonomy" id="307972"/>
    <lineage>
        <taxon>Eukaryota</taxon>
        <taxon>Metazoa</taxon>
        <taxon>Echinodermata</taxon>
        <taxon>Eleutherozoa</taxon>
        <taxon>Echinozoa</taxon>
        <taxon>Holothuroidea</taxon>
        <taxon>Aspidochirotacea</taxon>
        <taxon>Aspidochirotida</taxon>
        <taxon>Stichopodidae</taxon>
        <taxon>Apostichopus</taxon>
    </lineage>
</organism>
<dbReference type="GO" id="GO:0008270">
    <property type="term" value="F:zinc ion binding"/>
    <property type="evidence" value="ECO:0007669"/>
    <property type="project" value="UniProtKB-KW"/>
</dbReference>
<protein>
    <recommendedName>
        <fullName evidence="9">E3 ubiquitin-protein ligase NRDP1</fullName>
    </recommendedName>
</protein>
<dbReference type="InterPro" id="IPR001841">
    <property type="entry name" value="Znf_RING"/>
</dbReference>
<keyword evidence="1 4" id="KW-0479">Metal-binding</keyword>
<dbReference type="AlphaFoldDB" id="A0A2G8LHW6"/>
<dbReference type="OrthoDB" id="9049620at2759"/>
<dbReference type="Proteomes" id="UP000230750">
    <property type="component" value="Unassembled WGS sequence"/>
</dbReference>
<dbReference type="InterPro" id="IPR017907">
    <property type="entry name" value="Znf_RING_CS"/>
</dbReference>
<accession>A0A2G8LHW6</accession>
<dbReference type="STRING" id="307972.A0A2G8LHW6"/>
<dbReference type="PROSITE" id="PS00518">
    <property type="entry name" value="ZF_RING_1"/>
    <property type="match status" value="1"/>
</dbReference>
<dbReference type="PROSITE" id="PS50089">
    <property type="entry name" value="ZF_RING_2"/>
    <property type="match status" value="1"/>
</dbReference>
<keyword evidence="8" id="KW-1185">Reference proteome</keyword>
<dbReference type="SMART" id="SM00184">
    <property type="entry name" value="RING"/>
    <property type="match status" value="1"/>
</dbReference>
<evidence type="ECO:0000256" key="1">
    <source>
        <dbReference type="ARBA" id="ARBA00022723"/>
    </source>
</evidence>
<proteinExistence type="predicted"/>
<dbReference type="InterPro" id="IPR001293">
    <property type="entry name" value="Znf_TRAF"/>
</dbReference>
<evidence type="ECO:0000256" key="4">
    <source>
        <dbReference type="PROSITE-ProRule" id="PRU00207"/>
    </source>
</evidence>
<feature type="domain" description="TRAF-type" evidence="6">
    <location>
        <begin position="128"/>
        <end position="173"/>
    </location>
</feature>
<dbReference type="Pfam" id="PF00097">
    <property type="entry name" value="zf-C3HC4"/>
    <property type="match status" value="1"/>
</dbReference>
<dbReference type="PANTHER" id="PTHR10131">
    <property type="entry name" value="TNF RECEPTOR ASSOCIATED FACTOR"/>
    <property type="match status" value="1"/>
</dbReference>
<dbReference type="PROSITE" id="PS50145">
    <property type="entry name" value="ZF_TRAF"/>
    <property type="match status" value="1"/>
</dbReference>
<evidence type="ECO:0000256" key="2">
    <source>
        <dbReference type="ARBA" id="ARBA00022771"/>
    </source>
</evidence>
<comment type="caution">
    <text evidence="7">The sequence shown here is derived from an EMBL/GenBank/DDBJ whole genome shotgun (WGS) entry which is preliminary data.</text>
</comment>
<dbReference type="SUPFAM" id="SSF57850">
    <property type="entry name" value="RING/U-box"/>
    <property type="match status" value="1"/>
</dbReference>
<evidence type="ECO:0000313" key="7">
    <source>
        <dbReference type="EMBL" id="PIK59843.1"/>
    </source>
</evidence>
<dbReference type="PANTHER" id="PTHR10131:SF157">
    <property type="entry name" value="RECEPTOR-ASSOCIATED FACTOR, PUTATIVE-RELATED"/>
    <property type="match status" value="1"/>
</dbReference>
<dbReference type="InterPro" id="IPR013083">
    <property type="entry name" value="Znf_RING/FYVE/PHD"/>
</dbReference>